<dbReference type="OrthoDB" id="7476585at2"/>
<name>A0A518B4R0_9BACT</name>
<dbReference type="Pfam" id="PF00072">
    <property type="entry name" value="Response_reg"/>
    <property type="match status" value="1"/>
</dbReference>
<evidence type="ECO:0000256" key="15">
    <source>
        <dbReference type="ARBA" id="ARBA00031910"/>
    </source>
</evidence>
<dbReference type="Proteomes" id="UP000317093">
    <property type="component" value="Chromosome"/>
</dbReference>
<dbReference type="Gene3D" id="3.40.50.300">
    <property type="entry name" value="P-loop containing nucleotide triphosphate hydrolases"/>
    <property type="match status" value="1"/>
</dbReference>
<evidence type="ECO:0000256" key="2">
    <source>
        <dbReference type="ARBA" id="ARBA00019059"/>
    </source>
</evidence>
<organism evidence="19 20">
    <name type="scientific">Kolteria novifilia</name>
    <dbReference type="NCBI Taxonomy" id="2527975"/>
    <lineage>
        <taxon>Bacteria</taxon>
        <taxon>Pseudomonadati</taxon>
        <taxon>Planctomycetota</taxon>
        <taxon>Planctomycetia</taxon>
        <taxon>Kolteriales</taxon>
        <taxon>Kolteriaceae</taxon>
        <taxon>Kolteria</taxon>
    </lineage>
</organism>
<gene>
    <name evidence="19" type="primary">zraR_3</name>
    <name evidence="19" type="ORF">Pan216_28370</name>
</gene>
<dbReference type="GO" id="GO:0000160">
    <property type="term" value="P:phosphorelay signal transduction system"/>
    <property type="evidence" value="ECO:0007669"/>
    <property type="project" value="UniProtKB-KW"/>
</dbReference>
<dbReference type="PANTHER" id="PTHR32071">
    <property type="entry name" value="TRANSCRIPTIONAL REGULATORY PROTEIN"/>
    <property type="match status" value="1"/>
</dbReference>
<evidence type="ECO:0000256" key="8">
    <source>
        <dbReference type="ARBA" id="ARBA00023012"/>
    </source>
</evidence>
<dbReference type="Pfam" id="PF00158">
    <property type="entry name" value="Sigma54_activat"/>
    <property type="match status" value="1"/>
</dbReference>
<dbReference type="Pfam" id="PF25601">
    <property type="entry name" value="AAA_lid_14"/>
    <property type="match status" value="1"/>
</dbReference>
<dbReference type="SUPFAM" id="SSF46689">
    <property type="entry name" value="Homeodomain-like"/>
    <property type="match status" value="1"/>
</dbReference>
<keyword evidence="3" id="KW-0963">Cytoplasm</keyword>
<dbReference type="InterPro" id="IPR027417">
    <property type="entry name" value="P-loop_NTPase"/>
</dbReference>
<keyword evidence="10" id="KW-0238">DNA-binding</keyword>
<dbReference type="Pfam" id="PF02954">
    <property type="entry name" value="HTH_8"/>
    <property type="match status" value="1"/>
</dbReference>
<evidence type="ECO:0000256" key="4">
    <source>
        <dbReference type="ARBA" id="ARBA00022491"/>
    </source>
</evidence>
<dbReference type="InterPro" id="IPR009057">
    <property type="entry name" value="Homeodomain-like_sf"/>
</dbReference>
<dbReference type="EMBL" id="CP036279">
    <property type="protein sequence ID" value="QDU61971.1"/>
    <property type="molecule type" value="Genomic_DNA"/>
</dbReference>
<evidence type="ECO:0000256" key="9">
    <source>
        <dbReference type="ARBA" id="ARBA00023015"/>
    </source>
</evidence>
<keyword evidence="9" id="KW-0805">Transcription regulation</keyword>
<keyword evidence="7" id="KW-0067">ATP-binding</keyword>
<dbReference type="AlphaFoldDB" id="A0A518B4R0"/>
<dbReference type="PROSITE" id="PS50045">
    <property type="entry name" value="SIGMA54_INTERACT_4"/>
    <property type="match status" value="1"/>
</dbReference>
<keyword evidence="6" id="KW-0547">Nucleotide-binding</keyword>
<dbReference type="SMART" id="SM00382">
    <property type="entry name" value="AAA"/>
    <property type="match status" value="1"/>
</dbReference>
<keyword evidence="13" id="KW-0535">Nitrogen fixation</keyword>
<dbReference type="InterPro" id="IPR002078">
    <property type="entry name" value="Sigma_54_int"/>
</dbReference>
<accession>A0A518B4R0</accession>
<evidence type="ECO:0000256" key="13">
    <source>
        <dbReference type="ARBA" id="ARBA00023231"/>
    </source>
</evidence>
<comment type="subcellular location">
    <subcellularLocation>
        <location evidence="1">Cytoplasm</location>
    </subcellularLocation>
</comment>
<evidence type="ECO:0000256" key="16">
    <source>
        <dbReference type="PROSITE-ProRule" id="PRU00169"/>
    </source>
</evidence>
<dbReference type="Gene3D" id="3.40.50.2300">
    <property type="match status" value="1"/>
</dbReference>
<dbReference type="Gene3D" id="1.10.8.60">
    <property type="match status" value="1"/>
</dbReference>
<keyword evidence="4" id="KW-0678">Repressor</keyword>
<evidence type="ECO:0000313" key="20">
    <source>
        <dbReference type="Proteomes" id="UP000317093"/>
    </source>
</evidence>
<dbReference type="RefSeq" id="WP_145258490.1">
    <property type="nucleotide sequence ID" value="NZ_CP036279.1"/>
</dbReference>
<dbReference type="PROSITE" id="PS50110">
    <property type="entry name" value="RESPONSE_REGULATORY"/>
    <property type="match status" value="1"/>
</dbReference>
<evidence type="ECO:0000313" key="19">
    <source>
        <dbReference type="EMBL" id="QDU61971.1"/>
    </source>
</evidence>
<evidence type="ECO:0000256" key="5">
    <source>
        <dbReference type="ARBA" id="ARBA00022553"/>
    </source>
</evidence>
<dbReference type="GO" id="GO:0005737">
    <property type="term" value="C:cytoplasm"/>
    <property type="evidence" value="ECO:0007669"/>
    <property type="project" value="UniProtKB-SubCell"/>
</dbReference>
<dbReference type="FunFam" id="3.40.50.300:FF:000006">
    <property type="entry name" value="DNA-binding transcriptional regulator NtrC"/>
    <property type="match status" value="1"/>
</dbReference>
<dbReference type="Gene3D" id="1.10.10.60">
    <property type="entry name" value="Homeodomain-like"/>
    <property type="match status" value="1"/>
</dbReference>
<dbReference type="PROSITE" id="PS00675">
    <property type="entry name" value="SIGMA54_INTERACT_1"/>
    <property type="match status" value="1"/>
</dbReference>
<dbReference type="InterPro" id="IPR001789">
    <property type="entry name" value="Sig_transdc_resp-reg_receiver"/>
</dbReference>
<evidence type="ECO:0000256" key="12">
    <source>
        <dbReference type="ARBA" id="ARBA00023163"/>
    </source>
</evidence>
<dbReference type="SMART" id="SM00448">
    <property type="entry name" value="REC"/>
    <property type="match status" value="1"/>
</dbReference>
<keyword evidence="8" id="KW-0902">Two-component regulatory system</keyword>
<keyword evidence="20" id="KW-1185">Reference proteome</keyword>
<dbReference type="InterPro" id="IPR002197">
    <property type="entry name" value="HTH_Fis"/>
</dbReference>
<evidence type="ECO:0000256" key="1">
    <source>
        <dbReference type="ARBA" id="ARBA00004496"/>
    </source>
</evidence>
<dbReference type="SUPFAM" id="SSF52172">
    <property type="entry name" value="CheY-like"/>
    <property type="match status" value="1"/>
</dbReference>
<evidence type="ECO:0000256" key="14">
    <source>
        <dbReference type="ARBA" id="ARBA00029881"/>
    </source>
</evidence>
<dbReference type="CDD" id="cd00009">
    <property type="entry name" value="AAA"/>
    <property type="match status" value="1"/>
</dbReference>
<proteinExistence type="predicted"/>
<keyword evidence="12" id="KW-0804">Transcription</keyword>
<dbReference type="SUPFAM" id="SSF52540">
    <property type="entry name" value="P-loop containing nucleoside triphosphate hydrolases"/>
    <property type="match status" value="1"/>
</dbReference>
<evidence type="ECO:0000256" key="6">
    <source>
        <dbReference type="ARBA" id="ARBA00022741"/>
    </source>
</evidence>
<evidence type="ECO:0000259" key="18">
    <source>
        <dbReference type="PROSITE" id="PS50110"/>
    </source>
</evidence>
<keyword evidence="5 16" id="KW-0597">Phosphoprotein</keyword>
<evidence type="ECO:0000256" key="7">
    <source>
        <dbReference type="ARBA" id="ARBA00022840"/>
    </source>
</evidence>
<feature type="domain" description="Response regulatory" evidence="18">
    <location>
        <begin position="3"/>
        <end position="117"/>
    </location>
</feature>
<dbReference type="GO" id="GO:0005524">
    <property type="term" value="F:ATP binding"/>
    <property type="evidence" value="ECO:0007669"/>
    <property type="project" value="UniProtKB-KW"/>
</dbReference>
<protein>
    <recommendedName>
        <fullName evidence="2">DNA-binding transcriptional regulator NtrC</fullName>
    </recommendedName>
    <alternativeName>
        <fullName evidence="14">Nitrogen regulation protein NR(I)</fullName>
    </alternativeName>
    <alternativeName>
        <fullName evidence="15">Nitrogen regulator I</fullName>
    </alternativeName>
</protein>
<dbReference type="InterPro" id="IPR011006">
    <property type="entry name" value="CheY-like_superfamily"/>
</dbReference>
<evidence type="ECO:0000256" key="3">
    <source>
        <dbReference type="ARBA" id="ARBA00022490"/>
    </source>
</evidence>
<evidence type="ECO:0000256" key="11">
    <source>
        <dbReference type="ARBA" id="ARBA00023159"/>
    </source>
</evidence>
<keyword evidence="11" id="KW-0010">Activator</keyword>
<feature type="domain" description="Sigma-54 factor interaction" evidence="17">
    <location>
        <begin position="139"/>
        <end position="366"/>
    </location>
</feature>
<evidence type="ECO:0000256" key="10">
    <source>
        <dbReference type="ARBA" id="ARBA00023125"/>
    </source>
</evidence>
<dbReference type="PANTHER" id="PTHR32071:SF95">
    <property type="entry name" value="DNA-BINDING TRANSCRIPTIONAL REGULATOR NTRC"/>
    <property type="match status" value="1"/>
</dbReference>
<reference evidence="19 20" key="1">
    <citation type="submission" date="2019-02" db="EMBL/GenBank/DDBJ databases">
        <title>Deep-cultivation of Planctomycetes and their phenomic and genomic characterization uncovers novel biology.</title>
        <authorList>
            <person name="Wiegand S."/>
            <person name="Jogler M."/>
            <person name="Boedeker C."/>
            <person name="Pinto D."/>
            <person name="Vollmers J."/>
            <person name="Rivas-Marin E."/>
            <person name="Kohn T."/>
            <person name="Peeters S.H."/>
            <person name="Heuer A."/>
            <person name="Rast P."/>
            <person name="Oberbeckmann S."/>
            <person name="Bunk B."/>
            <person name="Jeske O."/>
            <person name="Meyerdierks A."/>
            <person name="Storesund J.E."/>
            <person name="Kallscheuer N."/>
            <person name="Luecker S."/>
            <person name="Lage O.M."/>
            <person name="Pohl T."/>
            <person name="Merkel B.J."/>
            <person name="Hornburger P."/>
            <person name="Mueller R.-W."/>
            <person name="Bruemmer F."/>
            <person name="Labrenz M."/>
            <person name="Spormann A.M."/>
            <person name="Op den Camp H."/>
            <person name="Overmann J."/>
            <person name="Amann R."/>
            <person name="Jetten M.S.M."/>
            <person name="Mascher T."/>
            <person name="Medema M.H."/>
            <person name="Devos D.P."/>
            <person name="Kaster A.-K."/>
            <person name="Ovreas L."/>
            <person name="Rohde M."/>
            <person name="Galperin M.Y."/>
            <person name="Jogler C."/>
        </authorList>
    </citation>
    <scope>NUCLEOTIDE SEQUENCE [LARGE SCALE GENOMIC DNA]</scope>
    <source>
        <strain evidence="19 20">Pan216</strain>
    </source>
</reference>
<dbReference type="InterPro" id="IPR058031">
    <property type="entry name" value="AAA_lid_NorR"/>
</dbReference>
<dbReference type="GO" id="GO:0043565">
    <property type="term" value="F:sequence-specific DNA binding"/>
    <property type="evidence" value="ECO:0007669"/>
    <property type="project" value="InterPro"/>
</dbReference>
<dbReference type="KEGG" id="knv:Pan216_28370"/>
<sequence>MATILVIDDETRHCKSLRKFLAHAGHEVHVAGSAERGLELAEEVLPEVVLLDIRLPRMDGLTAIGRLREHAPEAPIIIMTAFGTLDTAAAAVEKGVFDYLVKPFSLEELKTVLNRAIDTSRIADLPPEPTVNEDCPNVVIGKSPLMQRIFNRVALVAASHVPVLLTGESGTGKEVLARAIHRYSPRRDKQFLPVFLAALSPSLIESELFGHNRGAYTGAESDRVGLLEQAGEGTVLLDELGDIPLSLQVKLLRAIEEREVTRVGEHQPRRMRARFIAATNKSLPDLIAQGRFREDLYYRLSVYHIEVPPLRERTEDIPILAEHFLRQTVNGKPGSVLLPSTIEEMLSRPWYGNIRELRNAVEHAAIASRGAPIAVDHLPQPVLPTSEEETESDWATKVNRWLDDQIASINPLVDRNQLHEMLLGEIEPILFRRTLHHCRNNHSAAARVLGIDPKTLRTRLATKLTQRPVS</sequence>
<evidence type="ECO:0000259" key="17">
    <source>
        <dbReference type="PROSITE" id="PS50045"/>
    </source>
</evidence>
<feature type="modified residue" description="4-aspartylphosphate" evidence="16">
    <location>
        <position position="52"/>
    </location>
</feature>
<dbReference type="InterPro" id="IPR025662">
    <property type="entry name" value="Sigma_54_int_dom_ATP-bd_1"/>
</dbReference>
<dbReference type="GO" id="GO:0006355">
    <property type="term" value="P:regulation of DNA-templated transcription"/>
    <property type="evidence" value="ECO:0007669"/>
    <property type="project" value="InterPro"/>
</dbReference>
<dbReference type="InterPro" id="IPR003593">
    <property type="entry name" value="AAA+_ATPase"/>
</dbReference>